<evidence type="ECO:0000256" key="6">
    <source>
        <dbReference type="ARBA" id="ARBA00023096"/>
    </source>
</evidence>
<dbReference type="InterPro" id="IPR019576">
    <property type="entry name" value="Pyridoxamine_oxidase_dimer_C"/>
</dbReference>
<evidence type="ECO:0000256" key="5">
    <source>
        <dbReference type="ARBA" id="ARBA00023002"/>
    </source>
</evidence>
<evidence type="ECO:0000256" key="3">
    <source>
        <dbReference type="ARBA" id="ARBA00022630"/>
    </source>
</evidence>
<dbReference type="PANTHER" id="PTHR10851:SF0">
    <property type="entry name" value="PYRIDOXINE-5'-PHOSPHATE OXIDASE"/>
    <property type="match status" value="1"/>
</dbReference>
<name>A0A5B9QYE2_9BACT</name>
<sequence>MTGDIKAMRRAYTLGGIDTENVQADPIEQFREWFQAARQAGPPEWLEINAMTLATADRQGNVTSRIVLLKSVEPEGFTFFTNYQSIKGRQLAVNPRASLCFFWPHLERQVRIDGAVQTVAASVSDEYFQSRPRDSQLGALLSEQSAAVADRATLEARFESLREQHQERPVPRPEHWGGYRVQPQRIEFWQGRPNRIHDRICYTRRGEGWAIERLCP</sequence>
<dbReference type="NCBIfam" id="NF004231">
    <property type="entry name" value="PRK05679.1"/>
    <property type="match status" value="1"/>
</dbReference>
<dbReference type="GO" id="GO:0004733">
    <property type="term" value="F:pyridoxamine phosphate oxidase activity"/>
    <property type="evidence" value="ECO:0007669"/>
    <property type="project" value="UniProtKB-UniRule"/>
</dbReference>
<dbReference type="EMBL" id="CP042914">
    <property type="protein sequence ID" value="QEG43042.1"/>
    <property type="molecule type" value="Genomic_DNA"/>
</dbReference>
<feature type="binding site" evidence="7 8">
    <location>
        <position position="127"/>
    </location>
    <ligand>
        <name>substrate</name>
    </ligand>
</feature>
<dbReference type="NCBIfam" id="TIGR00558">
    <property type="entry name" value="pdxH"/>
    <property type="match status" value="1"/>
</dbReference>
<reference evidence="12 13" key="1">
    <citation type="submission" date="2019-08" db="EMBL/GenBank/DDBJ databases">
        <title>Deep-cultivation of Planctomycetes and their phenomic and genomic characterization uncovers novel biology.</title>
        <authorList>
            <person name="Wiegand S."/>
            <person name="Jogler M."/>
            <person name="Boedeker C."/>
            <person name="Pinto D."/>
            <person name="Vollmers J."/>
            <person name="Rivas-Marin E."/>
            <person name="Kohn T."/>
            <person name="Peeters S.H."/>
            <person name="Heuer A."/>
            <person name="Rast P."/>
            <person name="Oberbeckmann S."/>
            <person name="Bunk B."/>
            <person name="Jeske O."/>
            <person name="Meyerdierks A."/>
            <person name="Storesund J.E."/>
            <person name="Kallscheuer N."/>
            <person name="Luecker S."/>
            <person name="Lage O.M."/>
            <person name="Pohl T."/>
            <person name="Merkel B.J."/>
            <person name="Hornburger P."/>
            <person name="Mueller R.-W."/>
            <person name="Bruemmer F."/>
            <person name="Labrenz M."/>
            <person name="Spormann A.M."/>
            <person name="Op den Camp H."/>
            <person name="Overmann J."/>
            <person name="Amann R."/>
            <person name="Jetten M.S.M."/>
            <person name="Mascher T."/>
            <person name="Medema M.H."/>
            <person name="Devos D.P."/>
            <person name="Kaster A.-K."/>
            <person name="Ovreas L."/>
            <person name="Rohde M."/>
            <person name="Galperin M.Y."/>
            <person name="Jogler C."/>
        </authorList>
    </citation>
    <scope>NUCLEOTIDE SEQUENCE [LARGE SCALE GENOMIC DNA]</scope>
    <source>
        <strain evidence="12 13">UC8</strain>
    </source>
</reference>
<dbReference type="SUPFAM" id="SSF50475">
    <property type="entry name" value="FMN-binding split barrel"/>
    <property type="match status" value="1"/>
</dbReference>
<dbReference type="InterPro" id="IPR019740">
    <property type="entry name" value="Pyridox_Oxase_CS"/>
</dbReference>
<keyword evidence="5 7" id="KW-0560">Oxidoreductase</keyword>
<dbReference type="PROSITE" id="PS01064">
    <property type="entry name" value="PYRIDOX_OXIDASE"/>
    <property type="match status" value="1"/>
</dbReference>
<dbReference type="RefSeq" id="WP_068140970.1">
    <property type="nucleotide sequence ID" value="NZ_CP042914.1"/>
</dbReference>
<dbReference type="OrthoDB" id="9780392at2"/>
<feature type="binding site" evidence="7 9">
    <location>
        <begin position="144"/>
        <end position="145"/>
    </location>
    <ligand>
        <name>FMN</name>
        <dbReference type="ChEBI" id="CHEBI:58210"/>
    </ligand>
</feature>
<evidence type="ECO:0000313" key="13">
    <source>
        <dbReference type="Proteomes" id="UP000325286"/>
    </source>
</evidence>
<comment type="catalytic activity">
    <reaction evidence="7">
        <text>pyridoxamine 5'-phosphate + O2 + H2O = pyridoxal 5'-phosphate + H2O2 + NH4(+)</text>
        <dbReference type="Rhea" id="RHEA:15817"/>
        <dbReference type="ChEBI" id="CHEBI:15377"/>
        <dbReference type="ChEBI" id="CHEBI:15379"/>
        <dbReference type="ChEBI" id="CHEBI:16240"/>
        <dbReference type="ChEBI" id="CHEBI:28938"/>
        <dbReference type="ChEBI" id="CHEBI:58451"/>
        <dbReference type="ChEBI" id="CHEBI:597326"/>
        <dbReference type="EC" id="1.4.3.5"/>
    </reaction>
</comment>
<evidence type="ECO:0000256" key="4">
    <source>
        <dbReference type="ARBA" id="ARBA00022643"/>
    </source>
</evidence>
<keyword evidence="6 7" id="KW-0664">Pyridoxine biosynthesis</keyword>
<dbReference type="EC" id="1.4.3.5" evidence="7"/>
<protein>
    <recommendedName>
        <fullName evidence="7">Pyridoxine/pyridoxamine 5'-phosphate oxidase</fullName>
        <ecNumber evidence="7">1.4.3.5</ecNumber>
    </recommendedName>
    <alternativeName>
        <fullName evidence="7">PNP/PMP oxidase</fullName>
        <shortName evidence="7">PNPOx</shortName>
    </alternativeName>
    <alternativeName>
        <fullName evidence="7">Pyridoxal 5'-phosphate synthase</fullName>
    </alternativeName>
</protein>
<evidence type="ECO:0000313" key="12">
    <source>
        <dbReference type="EMBL" id="QEG43042.1"/>
    </source>
</evidence>
<comment type="pathway">
    <text evidence="7">Cofactor metabolism; pyridoxal 5'-phosphate salvage; pyridoxal 5'-phosphate from pyridoxine 5'-phosphate: step 1/1.</text>
</comment>
<evidence type="ECO:0000259" key="10">
    <source>
        <dbReference type="Pfam" id="PF01243"/>
    </source>
</evidence>
<dbReference type="PIRSF" id="PIRSF000190">
    <property type="entry name" value="Pyd_amn-ph_oxd"/>
    <property type="match status" value="1"/>
</dbReference>
<dbReference type="Pfam" id="PF10590">
    <property type="entry name" value="PNP_phzG_C"/>
    <property type="match status" value="1"/>
</dbReference>
<dbReference type="Gene3D" id="2.30.110.10">
    <property type="entry name" value="Electron Transport, Fmn-binding Protein, Chain A"/>
    <property type="match status" value="1"/>
</dbReference>
<dbReference type="GO" id="GO:0008615">
    <property type="term" value="P:pyridoxine biosynthetic process"/>
    <property type="evidence" value="ECO:0007669"/>
    <property type="project" value="UniProtKB-UniRule"/>
</dbReference>
<feature type="binding site" evidence="7 8">
    <location>
        <position position="70"/>
    </location>
    <ligand>
        <name>substrate</name>
    </ligand>
</feature>
<dbReference type="Proteomes" id="UP000325286">
    <property type="component" value="Chromosome"/>
</dbReference>
<evidence type="ECO:0000256" key="7">
    <source>
        <dbReference type="HAMAP-Rule" id="MF_01629"/>
    </source>
</evidence>
<keyword evidence="4 7" id="KW-0288">FMN</keyword>
<comment type="function">
    <text evidence="7">Catalyzes the oxidation of either pyridoxine 5'-phosphate (PNP) or pyridoxamine 5'-phosphate (PMP) into pyridoxal 5'-phosphate (PLP).</text>
</comment>
<evidence type="ECO:0000256" key="1">
    <source>
        <dbReference type="ARBA" id="ARBA00007301"/>
    </source>
</evidence>
<comment type="pathway">
    <text evidence="7">Cofactor metabolism; pyridoxal 5'-phosphate salvage; pyridoxal 5'-phosphate from pyridoxamine 5'-phosphate: step 1/1.</text>
</comment>
<dbReference type="InterPro" id="IPR012349">
    <property type="entry name" value="Split_barrel_FMN-bd"/>
</dbReference>
<feature type="binding site" evidence="7 9">
    <location>
        <position position="109"/>
    </location>
    <ligand>
        <name>FMN</name>
        <dbReference type="ChEBI" id="CHEBI:58210"/>
    </ligand>
</feature>
<feature type="binding site" evidence="7 9">
    <location>
        <begin position="80"/>
        <end position="81"/>
    </location>
    <ligand>
        <name>FMN</name>
        <dbReference type="ChEBI" id="CHEBI:58210"/>
    </ligand>
</feature>
<dbReference type="AlphaFoldDB" id="A0A5B9QYE2"/>
<feature type="binding site" evidence="7 9">
    <location>
        <position position="199"/>
    </location>
    <ligand>
        <name>FMN</name>
        <dbReference type="ChEBI" id="CHEBI:58210"/>
    </ligand>
</feature>
<evidence type="ECO:0000256" key="8">
    <source>
        <dbReference type="PIRSR" id="PIRSR000190-1"/>
    </source>
</evidence>
<feature type="binding site" evidence="7 9">
    <location>
        <position position="189"/>
    </location>
    <ligand>
        <name>FMN</name>
        <dbReference type="ChEBI" id="CHEBI:58210"/>
    </ligand>
</feature>
<feature type="binding site" evidence="7 8">
    <location>
        <position position="131"/>
    </location>
    <ligand>
        <name>substrate</name>
    </ligand>
</feature>
<dbReference type="FunFam" id="2.30.110.10:FF:000020">
    <property type="entry name" value="PNPO isoform 11"/>
    <property type="match status" value="1"/>
</dbReference>
<comment type="cofactor">
    <cofactor evidence="7 9">
        <name>FMN</name>
        <dbReference type="ChEBI" id="CHEBI:58210"/>
    </cofactor>
    <text evidence="7 9">Binds 1 FMN per subunit.</text>
</comment>
<feature type="binding site" evidence="7 8">
    <location>
        <begin position="195"/>
        <end position="197"/>
    </location>
    <ligand>
        <name>substrate</name>
    </ligand>
</feature>
<feature type="binding site" evidence="7 8">
    <location>
        <position position="135"/>
    </location>
    <ligand>
        <name>substrate</name>
    </ligand>
</feature>
<dbReference type="PANTHER" id="PTHR10851">
    <property type="entry name" value="PYRIDOXINE-5-PHOSPHATE OXIDASE"/>
    <property type="match status" value="1"/>
</dbReference>
<organism evidence="12 13">
    <name type="scientific">Roseimaritima ulvae</name>
    <dbReference type="NCBI Taxonomy" id="980254"/>
    <lineage>
        <taxon>Bacteria</taxon>
        <taxon>Pseudomonadati</taxon>
        <taxon>Planctomycetota</taxon>
        <taxon>Planctomycetia</taxon>
        <taxon>Pirellulales</taxon>
        <taxon>Pirellulaceae</taxon>
        <taxon>Roseimaritima</taxon>
    </lineage>
</organism>
<feature type="domain" description="Pyridoxine 5'-phosphate oxidase dimerisation C-terminal" evidence="11">
    <location>
        <begin position="176"/>
        <end position="216"/>
    </location>
</feature>
<dbReference type="UniPathway" id="UPA01068">
    <property type="reaction ID" value="UER00304"/>
</dbReference>
<feature type="domain" description="Pyridoxamine 5'-phosphate oxidase N-terminal" evidence="10">
    <location>
        <begin position="47"/>
        <end position="164"/>
    </location>
</feature>
<accession>A0A5B9QYE2</accession>
<feature type="binding site" evidence="8">
    <location>
        <begin position="9"/>
        <end position="12"/>
    </location>
    <ligand>
        <name>substrate</name>
    </ligand>
</feature>
<gene>
    <name evidence="7 12" type="primary">pdxH</name>
    <name evidence="12" type="ORF">UC8_50850</name>
</gene>
<comment type="similarity">
    <text evidence="1 7">Belongs to the pyridoxamine 5'-phosphate oxidase family.</text>
</comment>
<keyword evidence="13" id="KW-1185">Reference proteome</keyword>
<dbReference type="GO" id="GO:0010181">
    <property type="term" value="F:FMN binding"/>
    <property type="evidence" value="ECO:0007669"/>
    <property type="project" value="UniProtKB-UniRule"/>
</dbReference>
<comment type="subunit">
    <text evidence="2 7">Homodimer.</text>
</comment>
<dbReference type="Pfam" id="PF01243">
    <property type="entry name" value="PNPOx_N"/>
    <property type="match status" value="1"/>
</dbReference>
<dbReference type="InterPro" id="IPR000659">
    <property type="entry name" value="Pyridox_Oxase"/>
</dbReference>
<dbReference type="HAMAP" id="MF_01629">
    <property type="entry name" value="PdxH"/>
    <property type="match status" value="1"/>
</dbReference>
<comment type="catalytic activity">
    <reaction evidence="7">
        <text>pyridoxine 5'-phosphate + O2 = pyridoxal 5'-phosphate + H2O2</text>
        <dbReference type="Rhea" id="RHEA:15149"/>
        <dbReference type="ChEBI" id="CHEBI:15379"/>
        <dbReference type="ChEBI" id="CHEBI:16240"/>
        <dbReference type="ChEBI" id="CHEBI:58589"/>
        <dbReference type="ChEBI" id="CHEBI:597326"/>
        <dbReference type="EC" id="1.4.3.5"/>
    </reaction>
</comment>
<feature type="binding site" evidence="7 9">
    <location>
        <begin position="65"/>
        <end position="70"/>
    </location>
    <ligand>
        <name>FMN</name>
        <dbReference type="ChEBI" id="CHEBI:58210"/>
    </ligand>
</feature>
<keyword evidence="3 7" id="KW-0285">Flavoprotein</keyword>
<feature type="binding site" evidence="7 9">
    <location>
        <position position="87"/>
    </location>
    <ligand>
        <name>FMN</name>
        <dbReference type="ChEBI" id="CHEBI:58210"/>
    </ligand>
</feature>
<dbReference type="InterPro" id="IPR011576">
    <property type="entry name" value="Pyridox_Oxase_N"/>
</dbReference>
<proteinExistence type="inferred from homology"/>
<evidence type="ECO:0000256" key="2">
    <source>
        <dbReference type="ARBA" id="ARBA00011738"/>
    </source>
</evidence>
<dbReference type="KEGG" id="rul:UC8_50850"/>
<evidence type="ECO:0000256" key="9">
    <source>
        <dbReference type="PIRSR" id="PIRSR000190-2"/>
    </source>
</evidence>
<comment type="caution">
    <text evidence="7">Lacks conserved residue(s) required for the propagation of feature annotation.</text>
</comment>
<evidence type="ECO:0000259" key="11">
    <source>
        <dbReference type="Pfam" id="PF10590"/>
    </source>
</evidence>